<sequence length="67" mass="7599">MTLRISKILNRHKDFFAIIAIAAVKRLNKSTDLKAIQFIKKLGGCLTDSFLDDGFLLDKNLVYISQN</sequence>
<dbReference type="EMBL" id="BPLR01003103">
    <property type="protein sequence ID" value="GIX81169.1"/>
    <property type="molecule type" value="Genomic_DNA"/>
</dbReference>
<dbReference type="InterPro" id="IPR027410">
    <property type="entry name" value="TCP-1-like_intermed_sf"/>
</dbReference>
<reference evidence="1 2" key="1">
    <citation type="submission" date="2021-06" db="EMBL/GenBank/DDBJ databases">
        <title>Caerostris extrusa draft genome.</title>
        <authorList>
            <person name="Kono N."/>
            <person name="Arakawa K."/>
        </authorList>
    </citation>
    <scope>NUCLEOTIDE SEQUENCE [LARGE SCALE GENOMIC DNA]</scope>
</reference>
<evidence type="ECO:0000313" key="2">
    <source>
        <dbReference type="Proteomes" id="UP001054945"/>
    </source>
</evidence>
<gene>
    <name evidence="1" type="primary">CCT2_2</name>
    <name evidence="1" type="ORF">CEXT_700781</name>
</gene>
<dbReference type="Gene3D" id="3.30.260.10">
    <property type="entry name" value="TCP-1-like chaperonin intermediate domain"/>
    <property type="match status" value="1"/>
</dbReference>
<evidence type="ECO:0000313" key="1">
    <source>
        <dbReference type="EMBL" id="GIX81169.1"/>
    </source>
</evidence>
<accession>A0AAV4NA18</accession>
<protein>
    <submittedName>
        <fullName evidence="1">CCT-beta</fullName>
    </submittedName>
</protein>
<name>A0AAV4NA18_CAEEX</name>
<proteinExistence type="predicted"/>
<dbReference type="AlphaFoldDB" id="A0AAV4NA18"/>
<comment type="caution">
    <text evidence="1">The sequence shown here is derived from an EMBL/GenBank/DDBJ whole genome shotgun (WGS) entry which is preliminary data.</text>
</comment>
<keyword evidence="2" id="KW-1185">Reference proteome</keyword>
<dbReference type="SUPFAM" id="SSF54849">
    <property type="entry name" value="GroEL-intermediate domain like"/>
    <property type="match status" value="1"/>
</dbReference>
<organism evidence="1 2">
    <name type="scientific">Caerostris extrusa</name>
    <name type="common">Bark spider</name>
    <name type="synonym">Caerostris bankana</name>
    <dbReference type="NCBI Taxonomy" id="172846"/>
    <lineage>
        <taxon>Eukaryota</taxon>
        <taxon>Metazoa</taxon>
        <taxon>Ecdysozoa</taxon>
        <taxon>Arthropoda</taxon>
        <taxon>Chelicerata</taxon>
        <taxon>Arachnida</taxon>
        <taxon>Araneae</taxon>
        <taxon>Araneomorphae</taxon>
        <taxon>Entelegynae</taxon>
        <taxon>Araneoidea</taxon>
        <taxon>Araneidae</taxon>
        <taxon>Caerostris</taxon>
    </lineage>
</organism>
<dbReference type="Proteomes" id="UP001054945">
    <property type="component" value="Unassembled WGS sequence"/>
</dbReference>